<dbReference type="Gene3D" id="2.150.10.10">
    <property type="entry name" value="Serralysin-like metalloprotease, C-terminal"/>
    <property type="match status" value="2"/>
</dbReference>
<dbReference type="EMBL" id="BMLP01000001">
    <property type="protein sequence ID" value="GGO23451.1"/>
    <property type="molecule type" value="Genomic_DNA"/>
</dbReference>
<organism evidence="2 3">
    <name type="scientific">Gemmobacter aquaticus</name>
    <dbReference type="NCBI Taxonomy" id="490185"/>
    <lineage>
        <taxon>Bacteria</taxon>
        <taxon>Pseudomonadati</taxon>
        <taxon>Pseudomonadota</taxon>
        <taxon>Alphaproteobacteria</taxon>
        <taxon>Rhodobacterales</taxon>
        <taxon>Paracoccaceae</taxon>
        <taxon>Gemmobacter</taxon>
    </lineage>
</organism>
<dbReference type="Proteomes" id="UP000598196">
    <property type="component" value="Unassembled WGS sequence"/>
</dbReference>
<dbReference type="AlphaFoldDB" id="A0A917YH96"/>
<gene>
    <name evidence="2" type="ORF">GCM10010991_00850</name>
</gene>
<comment type="caution">
    <text evidence="2">The sequence shown here is derived from an EMBL/GenBank/DDBJ whole genome shotgun (WGS) entry which is preliminary data.</text>
</comment>
<name>A0A917YH96_9RHOB</name>
<dbReference type="RefSeq" id="WP_146286094.1">
    <property type="nucleotide sequence ID" value="NZ_BMLP01000001.1"/>
</dbReference>
<evidence type="ECO:0000313" key="2">
    <source>
        <dbReference type="EMBL" id="GGO23451.1"/>
    </source>
</evidence>
<keyword evidence="3" id="KW-1185">Reference proteome</keyword>
<sequence length="515" mass="55125">MANVTMTTQFSQLDEWPGHLLEAQGNETIENRTATNLTFRYGPGHDFEGYTVSISGTGFTWNDGEATGGRVQSLVVRNGAGNVIFSVTGITAATLGSDLTQLHSAIFGAAGQTNPDLWSAWNFLMSGNDTITGTNQDDWNFPPGENGGNNLYNLRGGNDWTWVGAGRDTINGGAGDDTISFIETHYNQGATATRGAVINVKTGTIIDPWGNTDRFTSIERFEGSRFADQFIGGDNRDRFSGGRGADTINGGGDTDEARYSNDYQRGATLGIIANLQTSVSGGNIRGTVRDGFGQTDRLINVERVEGTRLNDRFTGSSQDNHFWGGEGLDRFDGKGGYDFLRMERQFTDQEMTGVHVDLSLASGQIVDDGFGNTENAANFEGVLGSAQDDLILGNGQGNVIEGWLGADTLTGRGGHDEFSWYSQEEIGDDDVVTDFTLNGAGSDVLAFEADNFSGMTNTVRLVNGTAATIAQGQFVFNASNNTLYWDPDGTGSEDAIIIAQLQGVNALTVGDFILY</sequence>
<evidence type="ECO:0000313" key="3">
    <source>
        <dbReference type="Proteomes" id="UP000598196"/>
    </source>
</evidence>
<feature type="region of interest" description="Disordered" evidence="1">
    <location>
        <begin position="237"/>
        <end position="259"/>
    </location>
</feature>
<proteinExistence type="predicted"/>
<dbReference type="Pfam" id="PF00353">
    <property type="entry name" value="HemolysinCabind"/>
    <property type="match status" value="5"/>
</dbReference>
<dbReference type="SUPFAM" id="SSF51120">
    <property type="entry name" value="beta-Roll"/>
    <property type="match status" value="2"/>
</dbReference>
<evidence type="ECO:0000256" key="1">
    <source>
        <dbReference type="SAM" id="MobiDB-lite"/>
    </source>
</evidence>
<dbReference type="PRINTS" id="PR00313">
    <property type="entry name" value="CABNDNGRPT"/>
</dbReference>
<dbReference type="InterPro" id="IPR001343">
    <property type="entry name" value="Hemolysn_Ca-bd"/>
</dbReference>
<dbReference type="OrthoDB" id="7688524at2"/>
<dbReference type="InterPro" id="IPR011049">
    <property type="entry name" value="Serralysin-like_metalloprot_C"/>
</dbReference>
<feature type="compositionally biased region" description="Gly residues" evidence="1">
    <location>
        <begin position="241"/>
        <end position="252"/>
    </location>
</feature>
<accession>A0A917YH96</accession>
<protein>
    <submittedName>
        <fullName evidence="2">Calcium-binding protein</fullName>
    </submittedName>
</protein>
<dbReference type="GO" id="GO:0005509">
    <property type="term" value="F:calcium ion binding"/>
    <property type="evidence" value="ECO:0007669"/>
    <property type="project" value="InterPro"/>
</dbReference>
<reference evidence="2 3" key="1">
    <citation type="journal article" date="2014" name="Int. J. Syst. Evol. Microbiol.">
        <title>Complete genome sequence of Corynebacterium casei LMG S-19264T (=DSM 44701T), isolated from a smear-ripened cheese.</title>
        <authorList>
            <consortium name="US DOE Joint Genome Institute (JGI-PGF)"/>
            <person name="Walter F."/>
            <person name="Albersmeier A."/>
            <person name="Kalinowski J."/>
            <person name="Ruckert C."/>
        </authorList>
    </citation>
    <scope>NUCLEOTIDE SEQUENCE [LARGE SCALE GENOMIC DNA]</scope>
    <source>
        <strain evidence="2 3">CGMCC 1.7029</strain>
    </source>
</reference>